<dbReference type="EMBL" id="CAJRGZ010000019">
    <property type="protein sequence ID" value="CAG5160856.1"/>
    <property type="molecule type" value="Genomic_DNA"/>
</dbReference>
<dbReference type="GO" id="GO:0005739">
    <property type="term" value="C:mitochondrion"/>
    <property type="evidence" value="ECO:0007669"/>
    <property type="project" value="TreeGrafter"/>
</dbReference>
<feature type="transmembrane region" description="Helical" evidence="1">
    <location>
        <begin position="137"/>
        <end position="156"/>
    </location>
</feature>
<reference evidence="2" key="1">
    <citation type="submission" date="2021-05" db="EMBL/GenBank/DDBJ databases">
        <authorList>
            <person name="Stam R."/>
        </authorList>
    </citation>
    <scope>NUCLEOTIDE SEQUENCE</scope>
    <source>
        <strain evidence="2">CS162</strain>
    </source>
</reference>
<dbReference type="PANTHER" id="PTHR28002">
    <property type="entry name" value="MIOREX COMPLEX COMPONENT 11"/>
    <property type="match status" value="1"/>
</dbReference>
<dbReference type="RefSeq" id="XP_043169472.1">
    <property type="nucleotide sequence ID" value="XM_043313537.1"/>
</dbReference>
<protein>
    <submittedName>
        <fullName evidence="2">Uncharacterized protein</fullName>
    </submittedName>
</protein>
<evidence type="ECO:0000313" key="3">
    <source>
        <dbReference type="Proteomes" id="UP000676310"/>
    </source>
</evidence>
<keyword evidence="1" id="KW-1133">Transmembrane helix</keyword>
<evidence type="ECO:0000256" key="1">
    <source>
        <dbReference type="SAM" id="Phobius"/>
    </source>
</evidence>
<keyword evidence="1" id="KW-0472">Membrane</keyword>
<gene>
    <name evidence="2" type="ORF">ALTATR162_LOCUS5917</name>
</gene>
<proteinExistence type="predicted"/>
<evidence type="ECO:0000313" key="2">
    <source>
        <dbReference type="EMBL" id="CAG5160856.1"/>
    </source>
</evidence>
<sequence>MCFSDDDYSYEYRFEVRNGQRYYTEDYYPRSGMSRRRKYGLGGSYYPSRYYDGPPRGRYICSVVTCPNRYSQSSGGYPRGVVPGGYSRGVVPAGYSQAIVSREFVGGGYPRYSSGYAYGTEYHVGARNVMPVNSVMVSFYPSLFAPIALPCAFLLLHRRLTPPSLARMEH</sequence>
<accession>A0A8J2IAV8</accession>
<name>A0A8J2IAV8_9PLEO</name>
<organism evidence="2 3">
    <name type="scientific">Alternaria atra</name>
    <dbReference type="NCBI Taxonomy" id="119953"/>
    <lineage>
        <taxon>Eukaryota</taxon>
        <taxon>Fungi</taxon>
        <taxon>Dikarya</taxon>
        <taxon>Ascomycota</taxon>
        <taxon>Pezizomycotina</taxon>
        <taxon>Dothideomycetes</taxon>
        <taxon>Pleosporomycetidae</taxon>
        <taxon>Pleosporales</taxon>
        <taxon>Pleosporineae</taxon>
        <taxon>Pleosporaceae</taxon>
        <taxon>Alternaria</taxon>
        <taxon>Alternaria sect. Ulocladioides</taxon>
    </lineage>
</organism>
<comment type="caution">
    <text evidence="2">The sequence shown here is derived from an EMBL/GenBank/DDBJ whole genome shotgun (WGS) entry which is preliminary data.</text>
</comment>
<dbReference type="Proteomes" id="UP000676310">
    <property type="component" value="Unassembled WGS sequence"/>
</dbReference>
<keyword evidence="1" id="KW-0812">Transmembrane</keyword>
<dbReference type="PANTHER" id="PTHR28002:SF1">
    <property type="entry name" value="MIOREX COMPLEX COMPONENT 11"/>
    <property type="match status" value="1"/>
</dbReference>
<dbReference type="AlphaFoldDB" id="A0A8J2IAV8"/>
<dbReference type="OrthoDB" id="10439652at2759"/>
<dbReference type="GeneID" id="67017748"/>
<keyword evidence="3" id="KW-1185">Reference proteome</keyword>
<dbReference type="InterPro" id="IPR018811">
    <property type="entry name" value="MRX11"/>
</dbReference>